<feature type="transmembrane region" description="Helical" evidence="8">
    <location>
        <begin position="460"/>
        <end position="479"/>
    </location>
</feature>
<dbReference type="SUPFAM" id="SSF103473">
    <property type="entry name" value="MFS general substrate transporter"/>
    <property type="match status" value="1"/>
</dbReference>
<dbReference type="OrthoDB" id="648285at2759"/>
<keyword evidence="11" id="KW-1185">Reference proteome</keyword>
<feature type="transmembrane region" description="Helical" evidence="8">
    <location>
        <begin position="395"/>
        <end position="417"/>
    </location>
</feature>
<gene>
    <name evidence="10" type="ORF">D9611_005799</name>
</gene>
<comment type="subcellular location">
    <subcellularLocation>
        <location evidence="1">Membrane</location>
        <topology evidence="1">Multi-pass membrane protein</topology>
    </subcellularLocation>
</comment>
<evidence type="ECO:0000256" key="6">
    <source>
        <dbReference type="ARBA" id="ARBA00023136"/>
    </source>
</evidence>
<dbReference type="GO" id="GO:0005351">
    <property type="term" value="F:carbohydrate:proton symporter activity"/>
    <property type="evidence" value="ECO:0007669"/>
    <property type="project" value="TreeGrafter"/>
</dbReference>
<dbReference type="PROSITE" id="PS50850">
    <property type="entry name" value="MFS"/>
    <property type="match status" value="1"/>
</dbReference>
<evidence type="ECO:0000259" key="9">
    <source>
        <dbReference type="PROSITE" id="PS50850"/>
    </source>
</evidence>
<feature type="transmembrane region" description="Helical" evidence="8">
    <location>
        <begin position="364"/>
        <end position="383"/>
    </location>
</feature>
<name>A0A8H5F4L8_9AGAR</name>
<keyword evidence="4 8" id="KW-0812">Transmembrane</keyword>
<evidence type="ECO:0000256" key="7">
    <source>
        <dbReference type="ARBA" id="ARBA00049119"/>
    </source>
</evidence>
<dbReference type="InterPro" id="IPR020846">
    <property type="entry name" value="MFS_dom"/>
</dbReference>
<sequence length="572" mass="63486">MLKNLPGLGGDPIAWLGGLYSMLFRSSSASESSCLDMTKGRMCICTVNSLLADLLSRVMSGIITGPYFRQYFNYPGPIEVGTMVAVLEIGAFVTSLASGRIGDIIGRRGTLFVGAVVFTIGGLIQAFTFGFWSMVLGRVISGTIVPIYQSEISPPNHRGALACMEFTFNIVGYSSSVWLDYFCSFLKGHPSWRIPLFVQSLIGFILVVGCFAIPESPRITDSRWLIDVGRDAEGLKVIADLHGDGNAADPLVRMEYDEIMEKVREEQDSGVERTYSTMWRQYKRRVLLAMSSQAFAQLNGINGKFRAPSVPSPSSNYCKPFQLFLTMPPEYLKVTLSFFSVHSVIYVLSSLPPWVLVDRWGRRAILMSGAVVMAMALISTGLWMRVDVPATPNAVVICVIIFNAAFGYSWGPIPWLYPPEIMPLSVRAKGVSLSTATNWAFNWLIGQMTPYLQETIQWRLYPMHAFFCVSSFVLVYFLYPETKGVPLEEMDEVFGEEELQERLENESEAASPVVDEFGNFLADDATGHRGGSSDRLRGDDHTSGGGWLAQLLYRLHYTGARSYEPVPREGAQ</sequence>
<reference evidence="10 11" key="1">
    <citation type="journal article" date="2020" name="ISME J.">
        <title>Uncovering the hidden diversity of litter-decomposition mechanisms in mushroom-forming fungi.</title>
        <authorList>
            <person name="Floudas D."/>
            <person name="Bentzer J."/>
            <person name="Ahren D."/>
            <person name="Johansson T."/>
            <person name="Persson P."/>
            <person name="Tunlid A."/>
        </authorList>
    </citation>
    <scope>NUCLEOTIDE SEQUENCE [LARGE SCALE GENOMIC DNA]</scope>
    <source>
        <strain evidence="10 11">CBS 175.51</strain>
    </source>
</reference>
<evidence type="ECO:0000256" key="3">
    <source>
        <dbReference type="ARBA" id="ARBA00022448"/>
    </source>
</evidence>
<evidence type="ECO:0000256" key="2">
    <source>
        <dbReference type="ARBA" id="ARBA00010992"/>
    </source>
</evidence>
<feature type="transmembrane region" description="Helical" evidence="8">
    <location>
        <begin position="80"/>
        <end position="99"/>
    </location>
</feature>
<dbReference type="Pfam" id="PF00083">
    <property type="entry name" value="Sugar_tr"/>
    <property type="match status" value="1"/>
</dbReference>
<keyword evidence="3" id="KW-0813">Transport</keyword>
<dbReference type="PANTHER" id="PTHR48022:SF73">
    <property type="entry name" value="METABOLITE TRANSPORT PROTEIN YDL199C-RELATED"/>
    <property type="match status" value="1"/>
</dbReference>
<evidence type="ECO:0000256" key="1">
    <source>
        <dbReference type="ARBA" id="ARBA00004141"/>
    </source>
</evidence>
<keyword evidence="5 8" id="KW-1133">Transmembrane helix</keyword>
<keyword evidence="6 8" id="KW-0472">Membrane</keyword>
<comment type="similarity">
    <text evidence="2">Belongs to the major facilitator superfamily. Sugar transporter (TC 2.A.1.1) family.</text>
</comment>
<feature type="transmembrane region" description="Helical" evidence="8">
    <location>
        <begin position="111"/>
        <end position="132"/>
    </location>
</feature>
<feature type="transmembrane region" description="Helical" evidence="8">
    <location>
        <begin position="194"/>
        <end position="213"/>
    </location>
</feature>
<evidence type="ECO:0000256" key="4">
    <source>
        <dbReference type="ARBA" id="ARBA00022692"/>
    </source>
</evidence>
<dbReference type="InterPro" id="IPR003663">
    <property type="entry name" value="Sugar/inositol_transpt"/>
</dbReference>
<feature type="domain" description="Major facilitator superfamily (MFS) profile" evidence="9">
    <location>
        <begin position="41"/>
        <end position="483"/>
    </location>
</feature>
<evidence type="ECO:0000256" key="8">
    <source>
        <dbReference type="SAM" id="Phobius"/>
    </source>
</evidence>
<feature type="transmembrane region" description="Helical" evidence="8">
    <location>
        <begin position="331"/>
        <end position="352"/>
    </location>
</feature>
<dbReference type="InterPro" id="IPR050360">
    <property type="entry name" value="MFS_Sugar_Transporters"/>
</dbReference>
<protein>
    <recommendedName>
        <fullName evidence="9">Major facilitator superfamily (MFS) profile domain-containing protein</fullName>
    </recommendedName>
</protein>
<evidence type="ECO:0000313" key="11">
    <source>
        <dbReference type="Proteomes" id="UP000541558"/>
    </source>
</evidence>
<dbReference type="InterPro" id="IPR036259">
    <property type="entry name" value="MFS_trans_sf"/>
</dbReference>
<dbReference type="Gene3D" id="1.20.1250.20">
    <property type="entry name" value="MFS general substrate transporter like domains"/>
    <property type="match status" value="1"/>
</dbReference>
<dbReference type="EMBL" id="JAACJK010000166">
    <property type="protein sequence ID" value="KAF5323412.1"/>
    <property type="molecule type" value="Genomic_DNA"/>
</dbReference>
<proteinExistence type="inferred from homology"/>
<evidence type="ECO:0000256" key="5">
    <source>
        <dbReference type="ARBA" id="ARBA00022989"/>
    </source>
</evidence>
<dbReference type="InterPro" id="IPR005828">
    <property type="entry name" value="MFS_sugar_transport-like"/>
</dbReference>
<dbReference type="PANTHER" id="PTHR48022">
    <property type="entry name" value="PLASTIDIC GLUCOSE TRANSPORTER 4"/>
    <property type="match status" value="1"/>
</dbReference>
<comment type="catalytic activity">
    <reaction evidence="7">
        <text>myo-inositol(out) + H(+)(out) = myo-inositol(in) + H(+)(in)</text>
        <dbReference type="Rhea" id="RHEA:60364"/>
        <dbReference type="ChEBI" id="CHEBI:15378"/>
        <dbReference type="ChEBI" id="CHEBI:17268"/>
    </reaction>
</comment>
<dbReference type="Proteomes" id="UP000541558">
    <property type="component" value="Unassembled WGS sequence"/>
</dbReference>
<accession>A0A8H5F4L8</accession>
<dbReference type="GO" id="GO:0016020">
    <property type="term" value="C:membrane"/>
    <property type="evidence" value="ECO:0007669"/>
    <property type="project" value="UniProtKB-SubCell"/>
</dbReference>
<evidence type="ECO:0000313" key="10">
    <source>
        <dbReference type="EMBL" id="KAF5323412.1"/>
    </source>
</evidence>
<dbReference type="AlphaFoldDB" id="A0A8H5F4L8"/>
<organism evidence="10 11">
    <name type="scientific">Ephemerocybe angulata</name>
    <dbReference type="NCBI Taxonomy" id="980116"/>
    <lineage>
        <taxon>Eukaryota</taxon>
        <taxon>Fungi</taxon>
        <taxon>Dikarya</taxon>
        <taxon>Basidiomycota</taxon>
        <taxon>Agaricomycotina</taxon>
        <taxon>Agaricomycetes</taxon>
        <taxon>Agaricomycetidae</taxon>
        <taxon>Agaricales</taxon>
        <taxon>Agaricineae</taxon>
        <taxon>Psathyrellaceae</taxon>
        <taxon>Ephemerocybe</taxon>
    </lineage>
</organism>
<dbReference type="PRINTS" id="PR00171">
    <property type="entry name" value="SUGRTRNSPORT"/>
</dbReference>
<comment type="caution">
    <text evidence="10">The sequence shown here is derived from an EMBL/GenBank/DDBJ whole genome shotgun (WGS) entry which is preliminary data.</text>
</comment>